<dbReference type="PRINTS" id="PR00081">
    <property type="entry name" value="GDHRDH"/>
</dbReference>
<evidence type="ECO:0000256" key="2">
    <source>
        <dbReference type="SAM" id="Phobius"/>
    </source>
</evidence>
<feature type="compositionally biased region" description="Basic and acidic residues" evidence="1">
    <location>
        <begin position="271"/>
        <end position="284"/>
    </location>
</feature>
<feature type="region of interest" description="Disordered" evidence="1">
    <location>
        <begin position="228"/>
        <end position="247"/>
    </location>
</feature>
<gene>
    <name evidence="3" type="ORF">HPB51_024085</name>
</gene>
<evidence type="ECO:0000313" key="3">
    <source>
        <dbReference type="EMBL" id="KAH8032308.1"/>
    </source>
</evidence>
<evidence type="ECO:0000313" key="4">
    <source>
        <dbReference type="Proteomes" id="UP000821866"/>
    </source>
</evidence>
<name>A0A9J6ED83_RHIMP</name>
<dbReference type="GO" id="GO:0008202">
    <property type="term" value="P:steroid metabolic process"/>
    <property type="evidence" value="ECO:0007669"/>
    <property type="project" value="TreeGrafter"/>
</dbReference>
<dbReference type="Gene3D" id="3.40.50.720">
    <property type="entry name" value="NAD(P)-binding Rossmann-like Domain"/>
    <property type="match status" value="2"/>
</dbReference>
<dbReference type="Pfam" id="PF00106">
    <property type="entry name" value="adh_short"/>
    <property type="match status" value="1"/>
</dbReference>
<reference evidence="3" key="2">
    <citation type="submission" date="2021-09" db="EMBL/GenBank/DDBJ databases">
        <authorList>
            <person name="Jia N."/>
            <person name="Wang J."/>
            <person name="Shi W."/>
            <person name="Du L."/>
            <person name="Sun Y."/>
            <person name="Zhan W."/>
            <person name="Jiang J."/>
            <person name="Wang Q."/>
            <person name="Zhang B."/>
            <person name="Ji P."/>
            <person name="Sakyi L.B."/>
            <person name="Cui X."/>
            <person name="Yuan T."/>
            <person name="Jiang B."/>
            <person name="Yang W."/>
            <person name="Lam T.T.-Y."/>
            <person name="Chang Q."/>
            <person name="Ding S."/>
            <person name="Wang X."/>
            <person name="Zhu J."/>
            <person name="Ruan X."/>
            <person name="Zhao L."/>
            <person name="Wei J."/>
            <person name="Que T."/>
            <person name="Du C."/>
            <person name="Cheng J."/>
            <person name="Dai P."/>
            <person name="Han X."/>
            <person name="Huang E."/>
            <person name="Gao Y."/>
            <person name="Liu J."/>
            <person name="Shao H."/>
            <person name="Ye R."/>
            <person name="Li L."/>
            <person name="Wei W."/>
            <person name="Wang X."/>
            <person name="Wang C."/>
            <person name="Huo Q."/>
            <person name="Li W."/>
            <person name="Guo W."/>
            <person name="Chen H."/>
            <person name="Chen S."/>
            <person name="Zhou L."/>
            <person name="Zhou L."/>
            <person name="Ni X."/>
            <person name="Tian J."/>
            <person name="Zhou Y."/>
            <person name="Sheng Y."/>
            <person name="Liu T."/>
            <person name="Pan Y."/>
            <person name="Xia L."/>
            <person name="Li J."/>
            <person name="Zhao F."/>
            <person name="Cao W."/>
        </authorList>
    </citation>
    <scope>NUCLEOTIDE SEQUENCE</scope>
    <source>
        <strain evidence="3">Rmic-2018</strain>
        <tissue evidence="3">Larvae</tissue>
    </source>
</reference>
<evidence type="ECO:0000256" key="1">
    <source>
        <dbReference type="SAM" id="MobiDB-lite"/>
    </source>
</evidence>
<accession>A0A9J6ED83</accession>
<dbReference type="PANTHER" id="PTHR43313:SF36">
    <property type="entry name" value="D-BETA-HYDROXYBUTYRATE DEHYDROGENASE, MITOCHONDRIAL"/>
    <property type="match status" value="1"/>
</dbReference>
<dbReference type="GO" id="GO:0016491">
    <property type="term" value="F:oxidoreductase activity"/>
    <property type="evidence" value="ECO:0007669"/>
    <property type="project" value="TreeGrafter"/>
</dbReference>
<dbReference type="Proteomes" id="UP000821866">
    <property type="component" value="Chromosome 3"/>
</dbReference>
<keyword evidence="4" id="KW-1185">Reference proteome</keyword>
<dbReference type="PANTHER" id="PTHR43313">
    <property type="entry name" value="SHORT-CHAIN DEHYDROGENASE/REDUCTASE FAMILY 9C"/>
    <property type="match status" value="1"/>
</dbReference>
<dbReference type="VEuPathDB" id="VectorBase:LOC119165220"/>
<dbReference type="InterPro" id="IPR002347">
    <property type="entry name" value="SDR_fam"/>
</dbReference>
<dbReference type="InterPro" id="IPR036291">
    <property type="entry name" value="NAD(P)-bd_dom_sf"/>
</dbReference>
<dbReference type="SUPFAM" id="SSF51735">
    <property type="entry name" value="NAD(P)-binding Rossmann-fold domains"/>
    <property type="match status" value="1"/>
</dbReference>
<dbReference type="EMBL" id="JABSTU010000005">
    <property type="protein sequence ID" value="KAH8032308.1"/>
    <property type="molecule type" value="Genomic_DNA"/>
</dbReference>
<feature type="region of interest" description="Disordered" evidence="1">
    <location>
        <begin position="265"/>
        <end position="284"/>
    </location>
</feature>
<dbReference type="VEuPathDB" id="VectorBase:LOC119165720"/>
<keyword evidence="2" id="KW-0812">Transmembrane</keyword>
<comment type="caution">
    <text evidence="3">The sequence shown here is derived from an EMBL/GenBank/DDBJ whole genome shotgun (WGS) entry which is preliminary data.</text>
</comment>
<keyword evidence="2" id="KW-0472">Membrane</keyword>
<proteinExistence type="predicted"/>
<feature type="transmembrane region" description="Helical" evidence="2">
    <location>
        <begin position="29"/>
        <end position="48"/>
    </location>
</feature>
<protein>
    <submittedName>
        <fullName evidence="3">Uncharacterized protein</fullName>
    </submittedName>
</protein>
<keyword evidence="2" id="KW-1133">Transmembrane helix</keyword>
<reference evidence="3" key="1">
    <citation type="journal article" date="2020" name="Cell">
        <title>Large-Scale Comparative Analyses of Tick Genomes Elucidate Their Genetic Diversity and Vector Capacities.</title>
        <authorList>
            <consortium name="Tick Genome and Microbiome Consortium (TIGMIC)"/>
            <person name="Jia N."/>
            <person name="Wang J."/>
            <person name="Shi W."/>
            <person name="Du L."/>
            <person name="Sun Y."/>
            <person name="Zhan W."/>
            <person name="Jiang J.F."/>
            <person name="Wang Q."/>
            <person name="Zhang B."/>
            <person name="Ji P."/>
            <person name="Bell-Sakyi L."/>
            <person name="Cui X.M."/>
            <person name="Yuan T.T."/>
            <person name="Jiang B.G."/>
            <person name="Yang W.F."/>
            <person name="Lam T.T."/>
            <person name="Chang Q.C."/>
            <person name="Ding S.J."/>
            <person name="Wang X.J."/>
            <person name="Zhu J.G."/>
            <person name="Ruan X.D."/>
            <person name="Zhao L."/>
            <person name="Wei J.T."/>
            <person name="Ye R.Z."/>
            <person name="Que T.C."/>
            <person name="Du C.H."/>
            <person name="Zhou Y.H."/>
            <person name="Cheng J.X."/>
            <person name="Dai P.F."/>
            <person name="Guo W.B."/>
            <person name="Han X.H."/>
            <person name="Huang E.J."/>
            <person name="Li L.F."/>
            <person name="Wei W."/>
            <person name="Gao Y.C."/>
            <person name="Liu J.Z."/>
            <person name="Shao H.Z."/>
            <person name="Wang X."/>
            <person name="Wang C.C."/>
            <person name="Yang T.C."/>
            <person name="Huo Q.B."/>
            <person name="Li W."/>
            <person name="Chen H.Y."/>
            <person name="Chen S.E."/>
            <person name="Zhou L.G."/>
            <person name="Ni X.B."/>
            <person name="Tian J.H."/>
            <person name="Sheng Y."/>
            <person name="Liu T."/>
            <person name="Pan Y.S."/>
            <person name="Xia L.Y."/>
            <person name="Li J."/>
            <person name="Zhao F."/>
            <person name="Cao W.C."/>
        </authorList>
    </citation>
    <scope>NUCLEOTIDE SEQUENCE</scope>
    <source>
        <strain evidence="3">Rmic-2018</strain>
    </source>
</reference>
<organism evidence="3 4">
    <name type="scientific">Rhipicephalus microplus</name>
    <name type="common">Cattle tick</name>
    <name type="synonym">Boophilus microplus</name>
    <dbReference type="NCBI Taxonomy" id="6941"/>
    <lineage>
        <taxon>Eukaryota</taxon>
        <taxon>Metazoa</taxon>
        <taxon>Ecdysozoa</taxon>
        <taxon>Arthropoda</taxon>
        <taxon>Chelicerata</taxon>
        <taxon>Arachnida</taxon>
        <taxon>Acari</taxon>
        <taxon>Parasitiformes</taxon>
        <taxon>Ixodida</taxon>
        <taxon>Ixodoidea</taxon>
        <taxon>Ixodidae</taxon>
        <taxon>Rhipicephalinae</taxon>
        <taxon>Rhipicephalus</taxon>
        <taxon>Boophilus</taxon>
    </lineage>
</organism>
<sequence length="284" mass="31422">MPTVAQLSVPAAVLLWLAAQRLPSVLSAVTNVSLTVLALYCGYWLLWYSRRALFNGLVDPKGKCVLITGCDTGFGHLLAMQLAREGFFVYAGCLDGNGVGAKYIKNVENTLVLQMDVTKEEEINQALEVVESHLDGKGRITMPEYLAYCMSKCATTSLADGLRRQYFTNGLRVCTIEPGAYRTALVNHLRMEESFDRDLDLLPDRVRKRVNDKVACLLQAQCRHPPFDVHEGRASGGGRRDEDGHPRETTSCFLLSRSYHAQCGSMAAQRDTSRVGRRSDGRGS</sequence>
<dbReference type="AlphaFoldDB" id="A0A9J6ED83"/>